<keyword evidence="1" id="KW-0812">Transmembrane</keyword>
<proteinExistence type="predicted"/>
<accession>A0A0S3QX28</accession>
<gene>
    <name evidence="2" type="primary">Vigan.01G034500</name>
    <name evidence="2" type="ORF">VIGAN_01034500</name>
</gene>
<protein>
    <submittedName>
        <fullName evidence="2">Uncharacterized protein</fullName>
    </submittedName>
</protein>
<keyword evidence="1" id="KW-0472">Membrane</keyword>
<evidence type="ECO:0000256" key="1">
    <source>
        <dbReference type="SAM" id="Phobius"/>
    </source>
</evidence>
<evidence type="ECO:0000313" key="2">
    <source>
        <dbReference type="EMBL" id="BAT72902.1"/>
    </source>
</evidence>
<dbReference type="Proteomes" id="UP000291084">
    <property type="component" value="Chromosome 1"/>
</dbReference>
<keyword evidence="3" id="KW-1185">Reference proteome</keyword>
<sequence>MSQVLAAAVVYHYPMKFQSFQTQHPLRNRKTRLNGLAMMTILKVKMKHFCLILCTKISCLVMGLFLKKKAAKLRHHLANQRFSPNSSTISERKRILISYIIWY</sequence>
<dbReference type="EMBL" id="AP015034">
    <property type="protein sequence ID" value="BAT72902.1"/>
    <property type="molecule type" value="Genomic_DNA"/>
</dbReference>
<keyword evidence="1" id="KW-1133">Transmembrane helix</keyword>
<organism evidence="2 3">
    <name type="scientific">Vigna angularis var. angularis</name>
    <dbReference type="NCBI Taxonomy" id="157739"/>
    <lineage>
        <taxon>Eukaryota</taxon>
        <taxon>Viridiplantae</taxon>
        <taxon>Streptophyta</taxon>
        <taxon>Embryophyta</taxon>
        <taxon>Tracheophyta</taxon>
        <taxon>Spermatophyta</taxon>
        <taxon>Magnoliopsida</taxon>
        <taxon>eudicotyledons</taxon>
        <taxon>Gunneridae</taxon>
        <taxon>Pentapetalae</taxon>
        <taxon>rosids</taxon>
        <taxon>fabids</taxon>
        <taxon>Fabales</taxon>
        <taxon>Fabaceae</taxon>
        <taxon>Papilionoideae</taxon>
        <taxon>50 kb inversion clade</taxon>
        <taxon>NPAAA clade</taxon>
        <taxon>indigoferoid/millettioid clade</taxon>
        <taxon>Phaseoleae</taxon>
        <taxon>Vigna</taxon>
    </lineage>
</organism>
<feature type="transmembrane region" description="Helical" evidence="1">
    <location>
        <begin position="46"/>
        <end position="66"/>
    </location>
</feature>
<dbReference type="AlphaFoldDB" id="A0A0S3QX28"/>
<reference evidence="2 3" key="1">
    <citation type="journal article" date="2015" name="Sci. Rep.">
        <title>The power of single molecule real-time sequencing technology in the de novo assembly of a eukaryotic genome.</title>
        <authorList>
            <person name="Sakai H."/>
            <person name="Naito K."/>
            <person name="Ogiso-Tanaka E."/>
            <person name="Takahashi Y."/>
            <person name="Iseki K."/>
            <person name="Muto C."/>
            <person name="Satou K."/>
            <person name="Teruya K."/>
            <person name="Shiroma A."/>
            <person name="Shimoji M."/>
            <person name="Hirano T."/>
            <person name="Itoh T."/>
            <person name="Kaga A."/>
            <person name="Tomooka N."/>
        </authorList>
    </citation>
    <scope>NUCLEOTIDE SEQUENCE [LARGE SCALE GENOMIC DNA]</scope>
    <source>
        <strain evidence="3">cv. Shumari</strain>
    </source>
</reference>
<evidence type="ECO:0000313" key="3">
    <source>
        <dbReference type="Proteomes" id="UP000291084"/>
    </source>
</evidence>
<name>A0A0S3QX28_PHAAN</name>